<comment type="caution">
    <text evidence="2">The sequence shown here is derived from an EMBL/GenBank/DDBJ whole genome shotgun (WGS) entry which is preliminary data.</text>
</comment>
<evidence type="ECO:0000313" key="2">
    <source>
        <dbReference type="EMBL" id="MFC6200890.1"/>
    </source>
</evidence>
<dbReference type="InterPro" id="IPR005074">
    <property type="entry name" value="Peptidase_C39"/>
</dbReference>
<evidence type="ECO:0000313" key="3">
    <source>
        <dbReference type="Proteomes" id="UP001596171"/>
    </source>
</evidence>
<accession>A0ABW1SGX1</accession>
<dbReference type="Gene3D" id="3.90.70.10">
    <property type="entry name" value="Cysteine proteinases"/>
    <property type="match status" value="1"/>
</dbReference>
<dbReference type="CDD" id="cd02418">
    <property type="entry name" value="Peptidase_C39B"/>
    <property type="match status" value="1"/>
</dbReference>
<sequence length="116" mass="12680">MTSFKYVSQLDETDCGAAALAMIFRYYKSDISITSIRNVSQTDTNGTTALGLIKAAEHFGFQAVGTRGSLAALRSKQNVQLPFLAHVNIYNGTLHYVVVLKANDSYVKMADPNPFV</sequence>
<feature type="domain" description="Peptidase C39" evidence="1">
    <location>
        <begin position="4"/>
        <end position="113"/>
    </location>
</feature>
<organism evidence="2 3">
    <name type="scientific">Lactiplantibacillus nangangensis</name>
    <dbReference type="NCBI Taxonomy" id="2559917"/>
    <lineage>
        <taxon>Bacteria</taxon>
        <taxon>Bacillati</taxon>
        <taxon>Bacillota</taxon>
        <taxon>Bacilli</taxon>
        <taxon>Lactobacillales</taxon>
        <taxon>Lactobacillaceae</taxon>
        <taxon>Lactiplantibacillus</taxon>
    </lineage>
</organism>
<name>A0ABW1SGX1_9LACO</name>
<dbReference type="RefSeq" id="WP_137617021.1">
    <property type="nucleotide sequence ID" value="NZ_BJDI01000015.1"/>
</dbReference>
<gene>
    <name evidence="2" type="ORF">ACFP1L_03135</name>
</gene>
<dbReference type="EMBL" id="JBHSSE010000007">
    <property type="protein sequence ID" value="MFC6200890.1"/>
    <property type="molecule type" value="Genomic_DNA"/>
</dbReference>
<keyword evidence="3" id="KW-1185">Reference proteome</keyword>
<dbReference type="Pfam" id="PF03412">
    <property type="entry name" value="Peptidase_C39"/>
    <property type="match status" value="1"/>
</dbReference>
<evidence type="ECO:0000259" key="1">
    <source>
        <dbReference type="Pfam" id="PF03412"/>
    </source>
</evidence>
<dbReference type="Proteomes" id="UP001596171">
    <property type="component" value="Unassembled WGS sequence"/>
</dbReference>
<protein>
    <submittedName>
        <fullName evidence="2">Cysteine peptidase family C39 domain-containing protein</fullName>
    </submittedName>
</protein>
<proteinExistence type="predicted"/>
<reference evidence="3" key="1">
    <citation type="journal article" date="2019" name="Int. J. Syst. Evol. Microbiol.">
        <title>The Global Catalogue of Microorganisms (GCM) 10K type strain sequencing project: providing services to taxonomists for standard genome sequencing and annotation.</title>
        <authorList>
            <consortium name="The Broad Institute Genomics Platform"/>
            <consortium name="The Broad Institute Genome Sequencing Center for Infectious Disease"/>
            <person name="Wu L."/>
            <person name="Ma J."/>
        </authorList>
    </citation>
    <scope>NUCLEOTIDE SEQUENCE [LARGE SCALE GENOMIC DNA]</scope>
    <source>
        <strain evidence="3">CCM 8930</strain>
    </source>
</reference>